<dbReference type="NCBIfam" id="TIGR01065">
    <property type="entry name" value="hlyIII"/>
    <property type="match status" value="1"/>
</dbReference>
<evidence type="ECO:0000256" key="8">
    <source>
        <dbReference type="SAM" id="MobiDB-lite"/>
    </source>
</evidence>
<keyword evidence="3" id="KW-1003">Cell membrane</keyword>
<evidence type="ECO:0000313" key="11">
    <source>
        <dbReference type="Proteomes" id="UP000639606"/>
    </source>
</evidence>
<feature type="transmembrane region" description="Helical" evidence="9">
    <location>
        <begin position="213"/>
        <end position="236"/>
    </location>
</feature>
<keyword evidence="7" id="KW-0862">Zinc</keyword>
<gene>
    <name evidence="10" type="ORF">GCM10010185_35760</name>
</gene>
<reference evidence="10" key="1">
    <citation type="journal article" date="2014" name="Int. J. Syst. Evol. Microbiol.">
        <title>Complete genome sequence of Corynebacterium casei LMG S-19264T (=DSM 44701T), isolated from a smear-ripened cheese.</title>
        <authorList>
            <consortium name="US DOE Joint Genome Institute (JGI-PGF)"/>
            <person name="Walter F."/>
            <person name="Albersmeier A."/>
            <person name="Kalinowski J."/>
            <person name="Ruckert C."/>
        </authorList>
    </citation>
    <scope>NUCLEOTIDE SEQUENCE</scope>
    <source>
        <strain evidence="10">JCM 3313</strain>
    </source>
</reference>
<comment type="subcellular location">
    <subcellularLocation>
        <location evidence="1">Cell membrane</location>
        <topology evidence="1">Multi-pass membrane protein</topology>
    </subcellularLocation>
</comment>
<feature type="transmembrane region" description="Helical" evidence="9">
    <location>
        <begin position="153"/>
        <end position="171"/>
    </location>
</feature>
<dbReference type="AlphaFoldDB" id="A0A918EDU0"/>
<keyword evidence="5 9" id="KW-1133">Transmembrane helix</keyword>
<evidence type="ECO:0000313" key="10">
    <source>
        <dbReference type="EMBL" id="GGP60183.1"/>
    </source>
</evidence>
<feature type="binding site" evidence="7">
    <location>
        <position position="218"/>
    </location>
    <ligand>
        <name>Zn(2+)</name>
        <dbReference type="ChEBI" id="CHEBI:29105"/>
    </ligand>
</feature>
<dbReference type="Proteomes" id="UP000639606">
    <property type="component" value="Unassembled WGS sequence"/>
</dbReference>
<dbReference type="GO" id="GO:0140911">
    <property type="term" value="F:pore-forming activity"/>
    <property type="evidence" value="ECO:0007669"/>
    <property type="project" value="InterPro"/>
</dbReference>
<evidence type="ECO:0000256" key="6">
    <source>
        <dbReference type="ARBA" id="ARBA00023136"/>
    </source>
</evidence>
<proteinExistence type="inferred from homology"/>
<dbReference type="PANTHER" id="PTHR20855:SF3">
    <property type="entry name" value="LD03007P"/>
    <property type="match status" value="1"/>
</dbReference>
<keyword evidence="11" id="KW-1185">Reference proteome</keyword>
<accession>A0A918EDU0</accession>
<feature type="transmembrane region" description="Helical" evidence="9">
    <location>
        <begin position="62"/>
        <end position="83"/>
    </location>
</feature>
<evidence type="ECO:0008006" key="12">
    <source>
        <dbReference type="Google" id="ProtNLM"/>
    </source>
</evidence>
<organism evidence="10 11">
    <name type="scientific">Saccharothrix coeruleofusca</name>
    <dbReference type="NCBI Taxonomy" id="33919"/>
    <lineage>
        <taxon>Bacteria</taxon>
        <taxon>Bacillati</taxon>
        <taxon>Actinomycetota</taxon>
        <taxon>Actinomycetes</taxon>
        <taxon>Pseudonocardiales</taxon>
        <taxon>Pseudonocardiaceae</taxon>
        <taxon>Saccharothrix</taxon>
    </lineage>
</organism>
<name>A0A918EDU0_9PSEU</name>
<feature type="transmembrane region" description="Helical" evidence="9">
    <location>
        <begin position="104"/>
        <end position="122"/>
    </location>
</feature>
<feature type="region of interest" description="Disordered" evidence="8">
    <location>
        <begin position="1"/>
        <end position="24"/>
    </location>
</feature>
<feature type="binding site" evidence="7">
    <location>
        <position position="84"/>
    </location>
    <ligand>
        <name>Zn(2+)</name>
        <dbReference type="ChEBI" id="CHEBI:29105"/>
    </ligand>
</feature>
<keyword evidence="6 9" id="KW-0472">Membrane</keyword>
<evidence type="ECO:0000256" key="3">
    <source>
        <dbReference type="ARBA" id="ARBA00022475"/>
    </source>
</evidence>
<evidence type="ECO:0000256" key="7">
    <source>
        <dbReference type="PIRSR" id="PIRSR604254-1"/>
    </source>
</evidence>
<feature type="transmembrane region" description="Helical" evidence="9">
    <location>
        <begin position="177"/>
        <end position="201"/>
    </location>
</feature>
<reference evidence="10" key="2">
    <citation type="submission" date="2020-09" db="EMBL/GenBank/DDBJ databases">
        <authorList>
            <person name="Sun Q."/>
            <person name="Ohkuma M."/>
        </authorList>
    </citation>
    <scope>NUCLEOTIDE SEQUENCE</scope>
    <source>
        <strain evidence="10">JCM 3313</strain>
    </source>
</reference>
<dbReference type="InterPro" id="IPR005744">
    <property type="entry name" value="Hy-lIII"/>
</dbReference>
<dbReference type="PANTHER" id="PTHR20855">
    <property type="entry name" value="ADIPOR/PROGESTIN RECEPTOR-RELATED"/>
    <property type="match status" value="1"/>
</dbReference>
<evidence type="ECO:0000256" key="4">
    <source>
        <dbReference type="ARBA" id="ARBA00022692"/>
    </source>
</evidence>
<dbReference type="EMBL" id="BMRG01000006">
    <property type="protein sequence ID" value="GGP60183.1"/>
    <property type="molecule type" value="Genomic_DNA"/>
</dbReference>
<keyword evidence="4 9" id="KW-0812">Transmembrane</keyword>
<evidence type="ECO:0000256" key="2">
    <source>
        <dbReference type="ARBA" id="ARBA00008488"/>
    </source>
</evidence>
<sequence>MLPANLRSRNLRQVSTSTHSNTPAPALRPRLRGWLHLWSFVVSVATGATLIALAAATVSAKAALATSVYGATVLGLFGVSALYHRVNWQSVRARTWMKRLDHSMIFVFIAGTYTPFALLAMPPSTGNTVLAVVWIGALCGVTLKLAWPHAPRWLGVPIYIALGWVAVFVLPDLLHNAGVAALVLLVVGGLLYTVGAVFYATRWPNPWPRVFGYHEFFHAATVLAALCHYIAIWFAIYS</sequence>
<protein>
    <recommendedName>
        <fullName evidence="12">Hemolysin III</fullName>
    </recommendedName>
</protein>
<dbReference type="Pfam" id="PF03006">
    <property type="entry name" value="HlyIII"/>
    <property type="match status" value="1"/>
</dbReference>
<feature type="compositionally biased region" description="Polar residues" evidence="8">
    <location>
        <begin position="7"/>
        <end position="23"/>
    </location>
</feature>
<evidence type="ECO:0000256" key="1">
    <source>
        <dbReference type="ARBA" id="ARBA00004651"/>
    </source>
</evidence>
<evidence type="ECO:0000256" key="5">
    <source>
        <dbReference type="ARBA" id="ARBA00022989"/>
    </source>
</evidence>
<dbReference type="GO" id="GO:0046872">
    <property type="term" value="F:metal ion binding"/>
    <property type="evidence" value="ECO:0007669"/>
    <property type="project" value="UniProtKB-KW"/>
</dbReference>
<feature type="transmembrane region" description="Helical" evidence="9">
    <location>
        <begin position="37"/>
        <end position="56"/>
    </location>
</feature>
<dbReference type="InterPro" id="IPR004254">
    <property type="entry name" value="AdipoR/HlyIII-related"/>
</dbReference>
<keyword evidence="7" id="KW-0479">Metal-binding</keyword>
<dbReference type="GO" id="GO:0005886">
    <property type="term" value="C:plasma membrane"/>
    <property type="evidence" value="ECO:0007669"/>
    <property type="project" value="UniProtKB-SubCell"/>
</dbReference>
<comment type="similarity">
    <text evidence="2">Belongs to the UPF0073 (Hly-III) family.</text>
</comment>
<feature type="binding site" evidence="7">
    <location>
        <position position="214"/>
    </location>
    <ligand>
        <name>Zn(2+)</name>
        <dbReference type="ChEBI" id="CHEBI:29105"/>
    </ligand>
</feature>
<evidence type="ECO:0000256" key="9">
    <source>
        <dbReference type="SAM" id="Phobius"/>
    </source>
</evidence>
<comment type="caution">
    <text evidence="10">The sequence shown here is derived from an EMBL/GenBank/DDBJ whole genome shotgun (WGS) entry which is preliminary data.</text>
</comment>